<proteinExistence type="predicted"/>
<feature type="compositionally biased region" description="Pro residues" evidence="1">
    <location>
        <begin position="559"/>
        <end position="568"/>
    </location>
</feature>
<dbReference type="OrthoDB" id="2687876at2759"/>
<dbReference type="SUPFAM" id="SSF56112">
    <property type="entry name" value="Protein kinase-like (PK-like)"/>
    <property type="match status" value="1"/>
</dbReference>
<evidence type="ECO:0000256" key="1">
    <source>
        <dbReference type="SAM" id="MobiDB-lite"/>
    </source>
</evidence>
<dbReference type="Proteomes" id="UP000703269">
    <property type="component" value="Unassembled WGS sequence"/>
</dbReference>
<dbReference type="InterPro" id="IPR052396">
    <property type="entry name" value="Meiotic_Drive_Suppr_Kinase"/>
</dbReference>
<feature type="region of interest" description="Disordered" evidence="1">
    <location>
        <begin position="556"/>
        <end position="588"/>
    </location>
</feature>
<dbReference type="PANTHER" id="PTHR37171">
    <property type="entry name" value="SERINE/THREONINE-PROTEIN KINASE YRZF-RELATED"/>
    <property type="match status" value="1"/>
</dbReference>
<feature type="compositionally biased region" description="Low complexity" evidence="1">
    <location>
        <begin position="325"/>
        <end position="362"/>
    </location>
</feature>
<sequence length="667" mass="75220">MPKDTTTKTHKVGRTTYILTKPPKQKGDWFLTEQEPFDRMRTYFMCRNPKVTHESTPAICSPFWKSLLQHPALVLVNPKESDPAHLRRTRPWSPKYSPVECPTGTPEDKLCYEGAGGQASDVQSKTVMKLREGSNSTVWLQRGMSDELRGMHFVCKTYPVSERQSYVAALNEIALYDSPHYLKNLQDFVVPRVLGAYTDGATLSLAMHAPDRYLWIEAGAGMPRRVRDRCVWALQQVHARGVLHGNIQRHHFLIAPDWSVRIVDFSRARVRERHEDVLLDLATPEEFEEEMRRLKDMLKDMYDADEIPASKRQTEDGAPPAEPVAGPSTASSSQTPPSPSMSTTAPAASARPSARRTIASPPMRVLVPGQTYAHARRQLNEMLQVFHAPPLKPQWFPGPDPPRGQRAPLTVRQHVRGGPGRWQKLRAFTHDFAGAEEEAVHTRVRYRELQAALAVEEEALDSALSEWDAYGIPDVDEGSDLGADAGTSLDPDAQAVRERCFAVEAARDALEEELHALVKQRKKAVYPPALFPELQGKQHEGPPILTRSQSEYYHRSYPSVPPEAPMPEYPQNAGDPPVKKRPHHDTRVTLPGRSILKASGKPSRAGVQRMRELLAKADEYRDRFTDSEDAKEKAKSKRDWGTERASYMLDVPYPYGSQPWYTSSRRV</sequence>
<dbReference type="PANTHER" id="PTHR37171:SF1">
    <property type="entry name" value="SERINE_THREONINE-PROTEIN KINASE YRZF-RELATED"/>
    <property type="match status" value="1"/>
</dbReference>
<organism evidence="2 3">
    <name type="scientific">Phanerochaete sordida</name>
    <dbReference type="NCBI Taxonomy" id="48140"/>
    <lineage>
        <taxon>Eukaryota</taxon>
        <taxon>Fungi</taxon>
        <taxon>Dikarya</taxon>
        <taxon>Basidiomycota</taxon>
        <taxon>Agaricomycotina</taxon>
        <taxon>Agaricomycetes</taxon>
        <taxon>Polyporales</taxon>
        <taxon>Phanerochaetaceae</taxon>
        <taxon>Phanerochaete</taxon>
    </lineage>
</organism>
<evidence type="ECO:0008006" key="4">
    <source>
        <dbReference type="Google" id="ProtNLM"/>
    </source>
</evidence>
<keyword evidence="3" id="KW-1185">Reference proteome</keyword>
<accession>A0A9P3LG30</accession>
<gene>
    <name evidence="2" type="ORF">PsYK624_088070</name>
</gene>
<feature type="region of interest" description="Disordered" evidence="1">
    <location>
        <begin position="617"/>
        <end position="643"/>
    </location>
</feature>
<evidence type="ECO:0000313" key="2">
    <source>
        <dbReference type="EMBL" id="GJE92652.1"/>
    </source>
</evidence>
<comment type="caution">
    <text evidence="2">The sequence shown here is derived from an EMBL/GenBank/DDBJ whole genome shotgun (WGS) entry which is preliminary data.</text>
</comment>
<dbReference type="AlphaFoldDB" id="A0A9P3LG30"/>
<protein>
    <recommendedName>
        <fullName evidence="4">Protein kinase domain-containing protein</fullName>
    </recommendedName>
</protein>
<evidence type="ECO:0000313" key="3">
    <source>
        <dbReference type="Proteomes" id="UP000703269"/>
    </source>
</evidence>
<feature type="compositionally biased region" description="Basic and acidic residues" evidence="1">
    <location>
        <begin position="617"/>
        <end position="642"/>
    </location>
</feature>
<dbReference type="InterPro" id="IPR011009">
    <property type="entry name" value="Kinase-like_dom_sf"/>
</dbReference>
<dbReference type="EMBL" id="BPQB01000027">
    <property type="protein sequence ID" value="GJE92652.1"/>
    <property type="molecule type" value="Genomic_DNA"/>
</dbReference>
<feature type="region of interest" description="Disordered" evidence="1">
    <location>
        <begin position="308"/>
        <end position="365"/>
    </location>
</feature>
<name>A0A9P3LG30_9APHY</name>
<reference evidence="2 3" key="1">
    <citation type="submission" date="2021-08" db="EMBL/GenBank/DDBJ databases">
        <title>Draft Genome Sequence of Phanerochaete sordida strain YK-624.</title>
        <authorList>
            <person name="Mori T."/>
            <person name="Dohra H."/>
            <person name="Suzuki T."/>
            <person name="Kawagishi H."/>
            <person name="Hirai H."/>
        </authorList>
    </citation>
    <scope>NUCLEOTIDE SEQUENCE [LARGE SCALE GENOMIC DNA]</scope>
    <source>
        <strain evidence="2 3">YK-624</strain>
    </source>
</reference>